<dbReference type="WBParaSite" id="HPLM_0000025501-mRNA-1">
    <property type="protein sequence ID" value="HPLM_0000025501-mRNA-1"/>
    <property type="gene ID" value="HPLM_0000025501"/>
</dbReference>
<evidence type="ECO:0000313" key="2">
    <source>
        <dbReference type="EMBL" id="VDO33008.1"/>
    </source>
</evidence>
<evidence type="ECO:0000313" key="1">
    <source>
        <dbReference type="EMBL" id="VDO04892.1"/>
    </source>
</evidence>
<evidence type="ECO:0000313" key="5">
    <source>
        <dbReference type="WBParaSite" id="HPLM_0000780301-mRNA-1"/>
    </source>
</evidence>
<protein>
    <submittedName>
        <fullName evidence="4 5">Peptidase S1 domain-containing protein</fullName>
    </submittedName>
</protein>
<dbReference type="EMBL" id="UZAF01016729">
    <property type="protein sequence ID" value="VDO33008.1"/>
    <property type="molecule type" value="Genomic_DNA"/>
</dbReference>
<keyword evidence="3" id="KW-1185">Reference proteome</keyword>
<reference evidence="1 3" key="2">
    <citation type="submission" date="2018-11" db="EMBL/GenBank/DDBJ databases">
        <authorList>
            <consortium name="Pathogen Informatics"/>
        </authorList>
    </citation>
    <scope>NUCLEOTIDE SEQUENCE [LARGE SCALE GENOMIC DNA]</scope>
    <source>
        <strain evidence="1 3">MHpl1</strain>
    </source>
</reference>
<dbReference type="AlphaFoldDB" id="A0A0N4VSI8"/>
<dbReference type="OrthoDB" id="5891119at2759"/>
<proteinExistence type="predicted"/>
<sequence length="130" mass="14329">MKTGAADKNRRRIWSVGREASEAWRLPTNRTNNCHTTASEADHTILNETSKKHRFNAIALKETESKETAIKKTNDGHLFVLGAKVDGKNFGDVGFLSIVGSNIWSTQPKYAARDWPCTAYASTSAPPPVL</sequence>
<evidence type="ECO:0000313" key="4">
    <source>
        <dbReference type="WBParaSite" id="HPLM_0000025501-mRNA-1"/>
    </source>
</evidence>
<reference evidence="4 5" key="1">
    <citation type="submission" date="2017-02" db="UniProtKB">
        <authorList>
            <consortium name="WormBaseParasite"/>
        </authorList>
    </citation>
    <scope>IDENTIFICATION</scope>
</reference>
<dbReference type="Proteomes" id="UP000268014">
    <property type="component" value="Unassembled WGS sequence"/>
</dbReference>
<evidence type="ECO:0000313" key="3">
    <source>
        <dbReference type="Proteomes" id="UP000268014"/>
    </source>
</evidence>
<name>A0A0N4VSI8_HAEPC</name>
<accession>A0A0N4VSI8</accession>
<dbReference type="EMBL" id="UZAF01000151">
    <property type="protein sequence ID" value="VDO04892.1"/>
    <property type="molecule type" value="Genomic_DNA"/>
</dbReference>
<dbReference type="WBParaSite" id="HPLM_0000780301-mRNA-1">
    <property type="protein sequence ID" value="HPLM_0000780301-mRNA-1"/>
    <property type="gene ID" value="HPLM_0000780301"/>
</dbReference>
<gene>
    <name evidence="1" type="ORF">HPLM_LOCUS256</name>
    <name evidence="2" type="ORF">HPLM_LOCUS7795</name>
</gene>
<organism evidence="4">
    <name type="scientific">Haemonchus placei</name>
    <name type="common">Barber's pole worm</name>
    <dbReference type="NCBI Taxonomy" id="6290"/>
    <lineage>
        <taxon>Eukaryota</taxon>
        <taxon>Metazoa</taxon>
        <taxon>Ecdysozoa</taxon>
        <taxon>Nematoda</taxon>
        <taxon>Chromadorea</taxon>
        <taxon>Rhabditida</taxon>
        <taxon>Rhabditina</taxon>
        <taxon>Rhabditomorpha</taxon>
        <taxon>Strongyloidea</taxon>
        <taxon>Trichostrongylidae</taxon>
        <taxon>Haemonchus</taxon>
    </lineage>
</organism>